<keyword evidence="2" id="KW-1185">Reference proteome</keyword>
<comment type="caution">
    <text evidence="1">The sequence shown here is derived from an EMBL/GenBank/DDBJ whole genome shotgun (WGS) entry which is preliminary data.</text>
</comment>
<accession>A0A3N4ZSH7</accession>
<dbReference type="Pfam" id="PF12982">
    <property type="entry name" value="DUF3866"/>
    <property type="match status" value="1"/>
</dbReference>
<dbReference type="Proteomes" id="UP000280726">
    <property type="component" value="Unassembled WGS sequence"/>
</dbReference>
<organism evidence="1 2">
    <name type="scientific">Georgenia muralis</name>
    <dbReference type="NCBI Taxonomy" id="154117"/>
    <lineage>
        <taxon>Bacteria</taxon>
        <taxon>Bacillati</taxon>
        <taxon>Actinomycetota</taxon>
        <taxon>Actinomycetes</taxon>
        <taxon>Micrococcales</taxon>
        <taxon>Bogoriellaceae</taxon>
        <taxon>Georgenia</taxon>
    </lineage>
</organism>
<proteinExistence type="predicted"/>
<gene>
    <name evidence="1" type="ORF">EDD32_2969</name>
</gene>
<dbReference type="OrthoDB" id="3401376at2"/>
<dbReference type="AlphaFoldDB" id="A0A3N4ZSH7"/>
<name>A0A3N4ZSH7_9MICO</name>
<dbReference type="InterPro" id="IPR024479">
    <property type="entry name" value="DUF3866"/>
</dbReference>
<evidence type="ECO:0000313" key="1">
    <source>
        <dbReference type="EMBL" id="RPF28442.1"/>
    </source>
</evidence>
<reference evidence="1 2" key="1">
    <citation type="submission" date="2018-11" db="EMBL/GenBank/DDBJ databases">
        <title>Sequencing the genomes of 1000 actinobacteria strains.</title>
        <authorList>
            <person name="Klenk H.-P."/>
        </authorList>
    </citation>
    <scope>NUCLEOTIDE SEQUENCE [LARGE SCALE GENOMIC DNA]</scope>
    <source>
        <strain evidence="1 2">DSM 14418</strain>
    </source>
</reference>
<dbReference type="EMBL" id="RKRA01000001">
    <property type="protein sequence ID" value="RPF28442.1"/>
    <property type="molecule type" value="Genomic_DNA"/>
</dbReference>
<evidence type="ECO:0000313" key="2">
    <source>
        <dbReference type="Proteomes" id="UP000280726"/>
    </source>
</evidence>
<protein>
    <submittedName>
        <fullName evidence="1">Uncharacterized protein DUF3866</fullName>
    </submittedName>
</protein>
<sequence>MIWREGVVRRLGRTWPGAAELEVEVTGGASVAAGEPAADAGAPVTSVPAGPVPAGPVPAGTLVRALAYPALVGEPAPGDRVLLSAAALARGLGTGGYAMVVALPDRLPADPAPGPGHLVKARYTPLQTLVLGADEQESEHHEILRDADDLAGLPVVVADLHSALPAVVAGVRAAWNGTTTPRVVYVMTDGGALPAWFSRSLAGLREAGALAGSVTVGQAFGGDLEAVSLHSGLLAARLVLGADVVVVAQGPGNLGTGTRWGFSGTVCGDAVNAVAALGGLAVASLRVSGADPRERHLGVSHHSLTAYGRVALAPADVVVPRFDDALAAALPEGLAARIDDQVAGLVAPVGIHRLVEVPTGGLLEALADSPVALSTMGRGLDADPAAFVAAAVAGVHAARVAGRRVR</sequence>